<evidence type="ECO:0000313" key="4">
    <source>
        <dbReference type="Proteomes" id="UP000494165"/>
    </source>
</evidence>
<proteinExistence type="predicted"/>
<sequence>MASSLRAAAVTVLALVLASLHECSPQSDRPTLSLNGGSYGLTGGPTLIPPAPTNRPGSLYDGGASYGLGGQGVRPGGGYGGGGGFNGPPGGGGFSRPPGGGFKLGQEGAGSGRRFPTGGGRRWRRRVRPSTGGGRGRRRLQYKR</sequence>
<dbReference type="Proteomes" id="UP000494165">
    <property type="component" value="Unassembled WGS sequence"/>
</dbReference>
<keyword evidence="2" id="KW-0732">Signal</keyword>
<feature type="signal peptide" evidence="2">
    <location>
        <begin position="1"/>
        <end position="25"/>
    </location>
</feature>
<accession>A0A8S1E3B1</accession>
<organism evidence="3 4">
    <name type="scientific">Cloeon dipterum</name>
    <dbReference type="NCBI Taxonomy" id="197152"/>
    <lineage>
        <taxon>Eukaryota</taxon>
        <taxon>Metazoa</taxon>
        <taxon>Ecdysozoa</taxon>
        <taxon>Arthropoda</taxon>
        <taxon>Hexapoda</taxon>
        <taxon>Insecta</taxon>
        <taxon>Pterygota</taxon>
        <taxon>Palaeoptera</taxon>
        <taxon>Ephemeroptera</taxon>
        <taxon>Pisciforma</taxon>
        <taxon>Baetidae</taxon>
        <taxon>Cloeon</taxon>
    </lineage>
</organism>
<gene>
    <name evidence="3" type="ORF">CLODIP_2_CD02939</name>
</gene>
<dbReference type="AlphaFoldDB" id="A0A8S1E3B1"/>
<comment type="caution">
    <text evidence="3">The sequence shown here is derived from an EMBL/GenBank/DDBJ whole genome shotgun (WGS) entry which is preliminary data.</text>
</comment>
<feature type="compositionally biased region" description="Gly residues" evidence="1">
    <location>
        <begin position="64"/>
        <end position="111"/>
    </location>
</feature>
<evidence type="ECO:0000256" key="2">
    <source>
        <dbReference type="SAM" id="SignalP"/>
    </source>
</evidence>
<reference evidence="3 4" key="1">
    <citation type="submission" date="2020-04" db="EMBL/GenBank/DDBJ databases">
        <authorList>
            <person name="Alioto T."/>
            <person name="Alioto T."/>
            <person name="Gomez Garrido J."/>
        </authorList>
    </citation>
    <scope>NUCLEOTIDE SEQUENCE [LARGE SCALE GENOMIC DNA]</scope>
</reference>
<name>A0A8S1E3B1_9INSE</name>
<keyword evidence="4" id="KW-1185">Reference proteome</keyword>
<dbReference type="EMBL" id="CADEPI010000665">
    <property type="protein sequence ID" value="CAB3387992.1"/>
    <property type="molecule type" value="Genomic_DNA"/>
</dbReference>
<evidence type="ECO:0000313" key="3">
    <source>
        <dbReference type="EMBL" id="CAB3387992.1"/>
    </source>
</evidence>
<feature type="chain" id="PRO_5035840243" evidence="2">
    <location>
        <begin position="26"/>
        <end position="144"/>
    </location>
</feature>
<evidence type="ECO:0000256" key="1">
    <source>
        <dbReference type="SAM" id="MobiDB-lite"/>
    </source>
</evidence>
<feature type="compositionally biased region" description="Basic residues" evidence="1">
    <location>
        <begin position="135"/>
        <end position="144"/>
    </location>
</feature>
<feature type="region of interest" description="Disordered" evidence="1">
    <location>
        <begin position="43"/>
        <end position="144"/>
    </location>
</feature>
<protein>
    <submittedName>
        <fullName evidence="3">Uncharacterized protein</fullName>
    </submittedName>
</protein>